<keyword evidence="3" id="KW-0732">Signal</keyword>
<feature type="transmembrane region" description="Helical" evidence="2">
    <location>
        <begin position="225"/>
        <end position="249"/>
    </location>
</feature>
<reference evidence="5 6" key="1">
    <citation type="submission" date="2023-09" db="EMBL/GenBank/DDBJ databases">
        <title>Genomes of two closely related lineages of the louse Polyplax serrata with different host specificities.</title>
        <authorList>
            <person name="Martinu J."/>
            <person name="Tarabai H."/>
            <person name="Stefka J."/>
            <person name="Hypsa V."/>
        </authorList>
    </citation>
    <scope>NUCLEOTIDE SEQUENCE [LARGE SCALE GENOMIC DNA]</scope>
    <source>
        <strain evidence="5">98ZLc_SE</strain>
    </source>
</reference>
<evidence type="ECO:0000313" key="5">
    <source>
        <dbReference type="EMBL" id="KAK6641345.1"/>
    </source>
</evidence>
<feature type="transmembrane region" description="Helical" evidence="2">
    <location>
        <begin position="580"/>
        <end position="597"/>
    </location>
</feature>
<feature type="domain" description="Nose resistant-to-fluoxetine protein N-terminal" evidence="4">
    <location>
        <begin position="54"/>
        <end position="206"/>
    </location>
</feature>
<dbReference type="PANTHER" id="PTHR11161:SF69">
    <property type="entry name" value="NOSE RESISTANT TO FLUOXETINE PROTEIN 6-LIKE PROTEIN"/>
    <property type="match status" value="1"/>
</dbReference>
<comment type="caution">
    <text evidence="5">The sequence shown here is derived from an EMBL/GenBank/DDBJ whole genome shotgun (WGS) entry which is preliminary data.</text>
</comment>
<feature type="region of interest" description="Disordered" evidence="1">
    <location>
        <begin position="256"/>
        <end position="284"/>
    </location>
</feature>
<feature type="transmembrane region" description="Helical" evidence="2">
    <location>
        <begin position="505"/>
        <end position="529"/>
    </location>
</feature>
<accession>A0ABR1BHF1</accession>
<feature type="transmembrane region" description="Helical" evidence="2">
    <location>
        <begin position="437"/>
        <end position="455"/>
    </location>
</feature>
<proteinExistence type="predicted"/>
<keyword evidence="2" id="KW-0812">Transmembrane</keyword>
<feature type="transmembrane region" description="Helical" evidence="2">
    <location>
        <begin position="535"/>
        <end position="559"/>
    </location>
</feature>
<keyword evidence="2" id="KW-0472">Membrane</keyword>
<feature type="chain" id="PRO_5045240283" description="Nose resistant-to-fluoxetine protein N-terminal domain-containing protein" evidence="3">
    <location>
        <begin position="25"/>
        <end position="648"/>
    </location>
</feature>
<feature type="transmembrane region" description="Helical" evidence="2">
    <location>
        <begin position="394"/>
        <end position="425"/>
    </location>
</feature>
<feature type="transmembrane region" description="Helical" evidence="2">
    <location>
        <begin position="475"/>
        <end position="493"/>
    </location>
</feature>
<dbReference type="SMART" id="SM00703">
    <property type="entry name" value="NRF"/>
    <property type="match status" value="1"/>
</dbReference>
<feature type="signal peptide" evidence="3">
    <location>
        <begin position="1"/>
        <end position="24"/>
    </location>
</feature>
<keyword evidence="6" id="KW-1185">Reference proteome</keyword>
<dbReference type="InterPro" id="IPR006621">
    <property type="entry name" value="Nose-resist-to-fluoxetine_N"/>
</dbReference>
<dbReference type="PROSITE" id="PS51257">
    <property type="entry name" value="PROKAR_LIPOPROTEIN"/>
    <property type="match status" value="1"/>
</dbReference>
<feature type="compositionally biased region" description="Basic and acidic residues" evidence="1">
    <location>
        <begin position="256"/>
        <end position="268"/>
    </location>
</feature>
<dbReference type="Pfam" id="PF20146">
    <property type="entry name" value="NRF"/>
    <property type="match status" value="1"/>
</dbReference>
<protein>
    <recommendedName>
        <fullName evidence="4">Nose resistant-to-fluoxetine protein N-terminal domain-containing protein</fullName>
    </recommendedName>
</protein>
<dbReference type="PANTHER" id="PTHR11161">
    <property type="entry name" value="O-ACYLTRANSFERASE"/>
    <property type="match status" value="1"/>
</dbReference>
<evidence type="ECO:0000256" key="3">
    <source>
        <dbReference type="SAM" id="SignalP"/>
    </source>
</evidence>
<evidence type="ECO:0000256" key="1">
    <source>
        <dbReference type="SAM" id="MobiDB-lite"/>
    </source>
</evidence>
<evidence type="ECO:0000259" key="4">
    <source>
        <dbReference type="SMART" id="SM00703"/>
    </source>
</evidence>
<dbReference type="InterPro" id="IPR052728">
    <property type="entry name" value="O2_lipid_transport_reg"/>
</dbReference>
<dbReference type="Proteomes" id="UP001359485">
    <property type="component" value="Unassembled WGS sequence"/>
</dbReference>
<sequence length="648" mass="73236">MVGRITNVCRALPLVLCFLTGCSAIRNNTDTTFEWLMDMYNPFRFDNFSDMSLTGSCQNDMQTYLDALLREELWAVQSKLKVVNGLRWDQMETSIEVTKPFELQPVVALKMSDSSGRYQSQFFFGNDYWLGSQTLCIEVSKLKTTPYPLRFNVARLKIKLSMNLTPKERLVLLGLCFPSSCTGEDITKILTYQFNNSSVSGNSQLTVVRVRPVPGSYMLLEDKKFLAFGGSILVIVFLMFVGTVTEFGINYRRKDENKKKSKGTDANHSENPSDVENNNGKKNSIEITGKSNVYKVTEKEILEYQKNGKAKLDDSKREPERKEPTKHRAFEILLAFSVMSNSSKILTCSRTSEDSLNSVHGLRFLSLAWVVLVHTYLQIFAIGGDLEFIRLTPVYIVVIGMCMLWSWYMAADTQFFVLSAFVLVIAKRYFKTSVSMLFALLISSWCTTAYIAYINQFQVKVQEPLTLFDELYDKPWTRIGPYIVGLFAGWLLCEKNCKLSIPLPLVLLGWIFSLGGLVGLVFCVGSGFGVAESSIYAALGHTAWGLCLAWIVVACRCGYGGWINSLLSWPAFLPFSRLTYCAYLVHPVIMFLTNYVMDGPFHMHNGVVVIIFLGNLISSYLLSFILSITFEAPFVRLLKFAISPQVKR</sequence>
<feature type="compositionally biased region" description="Polar residues" evidence="1">
    <location>
        <begin position="269"/>
        <end position="284"/>
    </location>
</feature>
<keyword evidence="2" id="KW-1133">Transmembrane helix</keyword>
<dbReference type="EMBL" id="JAWJWF010000001">
    <property type="protein sequence ID" value="KAK6641345.1"/>
    <property type="molecule type" value="Genomic_DNA"/>
</dbReference>
<feature type="transmembrane region" description="Helical" evidence="2">
    <location>
        <begin position="609"/>
        <end position="630"/>
    </location>
</feature>
<feature type="transmembrane region" description="Helical" evidence="2">
    <location>
        <begin position="364"/>
        <end position="382"/>
    </location>
</feature>
<evidence type="ECO:0000256" key="2">
    <source>
        <dbReference type="SAM" id="Phobius"/>
    </source>
</evidence>
<gene>
    <name evidence="5" type="ORF">RUM44_013054</name>
</gene>
<organism evidence="5 6">
    <name type="scientific">Polyplax serrata</name>
    <name type="common">Common mouse louse</name>
    <dbReference type="NCBI Taxonomy" id="468196"/>
    <lineage>
        <taxon>Eukaryota</taxon>
        <taxon>Metazoa</taxon>
        <taxon>Ecdysozoa</taxon>
        <taxon>Arthropoda</taxon>
        <taxon>Hexapoda</taxon>
        <taxon>Insecta</taxon>
        <taxon>Pterygota</taxon>
        <taxon>Neoptera</taxon>
        <taxon>Paraneoptera</taxon>
        <taxon>Psocodea</taxon>
        <taxon>Troctomorpha</taxon>
        <taxon>Phthiraptera</taxon>
        <taxon>Anoplura</taxon>
        <taxon>Polyplacidae</taxon>
        <taxon>Polyplax</taxon>
    </lineage>
</organism>
<name>A0ABR1BHF1_POLSC</name>
<evidence type="ECO:0000313" key="6">
    <source>
        <dbReference type="Proteomes" id="UP001359485"/>
    </source>
</evidence>